<dbReference type="InterPro" id="IPR041588">
    <property type="entry name" value="Integrase_H2C2"/>
</dbReference>
<feature type="compositionally biased region" description="Low complexity" evidence="18">
    <location>
        <begin position="308"/>
        <end position="317"/>
    </location>
</feature>
<dbReference type="Gene3D" id="3.30.70.270">
    <property type="match status" value="4"/>
</dbReference>
<dbReference type="InterPro" id="IPR001584">
    <property type="entry name" value="Integrase_cat-core"/>
</dbReference>
<keyword evidence="10" id="KW-0460">Magnesium</keyword>
<feature type="region of interest" description="Disordered" evidence="18">
    <location>
        <begin position="354"/>
        <end position="379"/>
    </location>
</feature>
<dbReference type="FunFam" id="3.10.20.370:FF:000001">
    <property type="entry name" value="Retrovirus-related Pol polyprotein from transposon 17.6-like protein"/>
    <property type="match status" value="2"/>
</dbReference>
<dbReference type="Pfam" id="PF17921">
    <property type="entry name" value="Integrase_H2C2"/>
    <property type="match status" value="2"/>
</dbReference>
<evidence type="ECO:0000256" key="16">
    <source>
        <dbReference type="PROSITE-ProRule" id="PRU00047"/>
    </source>
</evidence>
<dbReference type="SMART" id="SM00343">
    <property type="entry name" value="ZnF_C2HC"/>
    <property type="match status" value="2"/>
</dbReference>
<dbReference type="InterPro" id="IPR043502">
    <property type="entry name" value="DNA/RNA_pol_sf"/>
</dbReference>
<feature type="compositionally biased region" description="Low complexity" evidence="18">
    <location>
        <begin position="1851"/>
        <end position="1860"/>
    </location>
</feature>
<dbReference type="InterPro" id="IPR036397">
    <property type="entry name" value="RNaseH_sf"/>
</dbReference>
<sequence>MSRRGRPRKSRSEPEGNPPPNPVGGASGTNIADVVRETMSSMMPEYLQQAIQAMQQAAQNLQSNPTPGPTPNTRNPGSGSCNPTGEIHTWLERLNKQKPQSFSVAVDSIDADHWIRHIEKIFNVLEVPDQYKVRLATYKFEKEANNWWEACVQTDPSVRNLSWDDFKHLFFKQYFTSADRDAYVREYATIQQGEDETVSDYMARFLKFSWFAGSTAGTQVQQADKFKWTLNSRYKDRLLNHHFSTVSEVADAAKNIDRSRQQSLISRGDNKRRGSESFRSNPRFVKSKSNSDSHKSSNQSTPRLPVLSSSGSQNVSSPAHVCDRCHLRHRPGPCLKMTGSCFNCREQGHMAKDCPKAQTGTGKDKSKGKQPATTTGGRVFALPGDKSQAGMISGHVNLIGLSVYALFDTGERYSIVSDRLESELRPYEQNTDFPVVISSPMGGSICVLTQFSNCPLLIEDRIWEVTLLPMRMSYFDLILGIDWLYHHRATIDCRTKQIVFGDVEKPEAIFQGGTPKEDVSALASITVTRFTSQGTEDFLASLQTFERVESSSLLVPVVSDFTDVFPDDLPGVPPVREVEFTIDLIPGASPISKAPYRMAPSEMKELKTQLDDLLEKGFIRPSVSPWGAPVLFVKKKDGSMRLCIDYRELNKVTIRNKYPLPRIDDLFDQLQGARYFSKIDLRSGYHQLRIRDCDIQKTAFRTRYGHYEFLVMPFGLTNAPAFFMDLMNRVFKDYLDNFVIVFIDDILVYSKSREQHEQHLRIVLEALRTEKLYAKLSKCEFWLDQVSFLGHVISAEGVKVDPAKIEAVTKWPRPTNVSEVRGFLGLAGYYRRFVEGFSKISLPLTRLLRKGVKFNWGSEQESSFEELKHRLVTAPVLVLPSGTGGFQVYSDASKKGLGCVLMQNGRVIAYASRQLKPYEVNYPTHDLELAAVIFALKIWRHYLYGETCEVFTDHKSLKYIFTQKELNMRQRRWLELLKDYDVQIQYHPGKANVVADALSRKVLEQVFSLFVPTELASEIKRFELEIYPSSQTGILASLTVEPTLISQIKEAQQDDSELWANFQQAQETPSSEFRIDDDHVLWFRDRLCVPNNSDLKDLILTEAHNSMFSVHPGTTKMYRDLKTHFWWVGMKRDIADFVSRCLTCQQVKIEHQRPGGLLQSLNISMWKWEHITMDFVVGLPRTTLKHDAIWVVVDRLTKSAHFLPVRQSWSIDKLTEVFQREIVRLHGTPISITSDRDPRFTSRFWEGLHKAWGTRLNFSTAFHPQTDGQSERTIQTLEDMLRACALEWHGSWDNYLYLIEFSYNNSWQSSIGMAPYEALYGRRCRTPTCWNEVGEHVLEGPELVQVTTEKVEIARQKMKEAQARQKSYADKRRRPIEFQPGDKVFLKVSPTRGVKRFGLKGKLCPRYIGPFEILEKVGAVAYRLALPPQLSHIHNVFHVSSFRGYKYHPLHVIDYPLERIEPDLSYREEPEAILDRDERGTRKRVIPFIKVLWKNHSEREATWETEEHMRREYPEFFDRFPLVTFPVPEHVTGDVTNVVSEHRMSRRGRPRKSRSEPEGNPPPNPVGGASGTNIADVVRETMSSMMPEYLQQAIQAMQQAAQNLQSNPTPGPTPNTRNPGSGSCNPTGEIHTWLERLNKQKPQSFSVAVDSIDADHWIRHIEKIFNVLEVPDQYKVRLATYKFEKEANNWWEACVQTDPSVRNLSWDDFKHLFFKQYFTSADRDAYVREYATIQQGEDETVSDYMARFLKFSWFAGSTAGTQVQQADKFKWTLNSRYKDRLLNHHFSTVSEVADAAKNIDRSRQQSLISRGDNKRRGSESFRSNPRFVKSKSNSDSHKSSNQSTPRLPVLSSSGSQNVSSPAHVCDRCHLRHRPGPCLKMTGSCFNCREQGHMAKDCPKAQTGTGKDKSKGKQPATTTGGRVFALPGDKSQAGMISGHVNLIGLSVYALFETGERYSIVSDRLESELRPYEQNTDFPVVISSPMGGSICVLTQFSNCPLLIEDRIWEVTLLPMCMSYFDLILGIDWLYHHRATIDCRTKQIVFGDVEKPEAIFQGGTPKEDVSALASITVTRFTSQGTEDFLASLQTFERSLPLLVPVVSDFTDVFPDDLPGVPPVREVEFTIDLIPGASPISKAPYRMAPSEMKELKTQLDDLLEKGFIRPSVSPWGAPVLFVKKKDGSMRLCIDYRELNKVTIRNKYPLPRIDDLFDQLQGARYFSKIDLRSGYHQLRIRDCDIQKTAFRTRYGHYEFLVMPFGLTNAPAFFMDLMNRVFKDYLDNFVIVFIDDILVYSKSREQHEQHLRIVLEALRTEKLYAKLSKCEFWLDQVSFLGHVISAEGVKVDPAKIEAVTKWPRPTNVSEVRGFLGLAGYYRRFVEGFSKISLPLTRLLRKGVKFNWGSEQESSFEELKHRLVTAPVLVLPSGTGGFQVYSDASKKGLGCVLMQNGRVIAYASRQLKPYEVNYPTHDLELAAVIFALKIWRHYLYGETCEVFTDHKSLKYIFTQKELNMRQRRWLELLKDYDVQIQYHPGKANVVADALSRKVLEQVFSLFVPTELASEIKRFELEIYPSSQTGILASLTVEPTLISQIKEAQQDDSELWANFQQAQETPSSEFRIDDDHVLWFRDRLCVPNNSDLKDLILTEAHNSMFSVHPGTTKMYRDLKTHFWWVGMKRDIADFVSRCLTCQQVKIEHQRPGGLLQSLNISMWKWEHITMDFVVGLPRTTLKHDAIWVVVDRLTKSAHFLPVRQSWSIDKLTEVFQREIVRLHGTPISITSDRDPRFTSRFWEGLHKAWGTRLNFSTAFHPQTDGQSERTIQTLEDMLRACALEWHGSWDNYLYLIEFSYNNSWQSSIGMAPYEALYGRRCRTPTCWNEVGEHVLEGPELVQVTTEKVEIARQKMKEAQARQKSYADKRRRPIEFQPGDKVFLKVSPTRGVKRFGLKGKLCPRYIGPFEILEKVGAVAYRLALPPQLSHIHNVFHVSSFRGYKYHPLHVIDYPLERIEPDLSYREEPEAILDRDERGTRKRVIPFIKVLWKNHSEREATWETEEHMRREYPEFFDRCKFPI</sequence>
<evidence type="ECO:0000256" key="7">
    <source>
        <dbReference type="ARBA" id="ARBA00022750"/>
    </source>
</evidence>
<evidence type="ECO:0000256" key="17">
    <source>
        <dbReference type="SAM" id="Coils"/>
    </source>
</evidence>
<dbReference type="FunFam" id="3.30.420.10:FF:000032">
    <property type="entry name" value="Retrovirus-related Pol polyprotein from transposon 297-like Protein"/>
    <property type="match status" value="2"/>
</dbReference>
<organism evidence="23 24">
    <name type="scientific">Centaurea solstitialis</name>
    <name type="common">yellow star-thistle</name>
    <dbReference type="NCBI Taxonomy" id="347529"/>
    <lineage>
        <taxon>Eukaryota</taxon>
        <taxon>Viridiplantae</taxon>
        <taxon>Streptophyta</taxon>
        <taxon>Embryophyta</taxon>
        <taxon>Tracheophyta</taxon>
        <taxon>Spermatophyta</taxon>
        <taxon>Magnoliopsida</taxon>
        <taxon>eudicotyledons</taxon>
        <taxon>Gunneridae</taxon>
        <taxon>Pentapetalae</taxon>
        <taxon>asterids</taxon>
        <taxon>campanulids</taxon>
        <taxon>Asterales</taxon>
        <taxon>Asteraceae</taxon>
        <taxon>Carduoideae</taxon>
        <taxon>Cardueae</taxon>
        <taxon>Centaureinae</taxon>
        <taxon>Centaurea</taxon>
    </lineage>
</organism>
<feature type="domain" description="CCHC-type" evidence="20">
    <location>
        <begin position="341"/>
        <end position="356"/>
    </location>
</feature>
<evidence type="ECO:0000256" key="15">
    <source>
        <dbReference type="ARBA" id="ARBA00023172"/>
    </source>
</evidence>
<dbReference type="Pfam" id="PF24626">
    <property type="entry name" value="SH3_Tf2-1"/>
    <property type="match status" value="2"/>
</dbReference>
<dbReference type="InterPro" id="IPR000477">
    <property type="entry name" value="RT_dom"/>
</dbReference>
<dbReference type="Pfam" id="PF17917">
    <property type="entry name" value="RT_RNaseH"/>
    <property type="match status" value="2"/>
</dbReference>
<dbReference type="GO" id="GO:0004190">
    <property type="term" value="F:aspartic-type endopeptidase activity"/>
    <property type="evidence" value="ECO:0007669"/>
    <property type="project" value="UniProtKB-KW"/>
</dbReference>
<dbReference type="Proteomes" id="UP001172457">
    <property type="component" value="Chromosome 6"/>
</dbReference>
<dbReference type="GO" id="GO:0003964">
    <property type="term" value="F:RNA-directed DNA polymerase activity"/>
    <property type="evidence" value="ECO:0007669"/>
    <property type="project" value="UniProtKB-KW"/>
</dbReference>
<feature type="region of interest" description="Disordered" evidence="18">
    <location>
        <begin position="1802"/>
        <end position="1861"/>
    </location>
</feature>
<dbReference type="Pfam" id="PF00098">
    <property type="entry name" value="zf-CCHC"/>
    <property type="match status" value="2"/>
</dbReference>
<evidence type="ECO:0000256" key="12">
    <source>
        <dbReference type="ARBA" id="ARBA00022918"/>
    </source>
</evidence>
<evidence type="ECO:0000256" key="14">
    <source>
        <dbReference type="ARBA" id="ARBA00023125"/>
    </source>
</evidence>
<dbReference type="PROSITE" id="PS50158">
    <property type="entry name" value="ZF_CCHC"/>
    <property type="match status" value="2"/>
</dbReference>
<dbReference type="SUPFAM" id="SSF53098">
    <property type="entry name" value="Ribonuclease H-like"/>
    <property type="match status" value="2"/>
</dbReference>
<dbReference type="GO" id="GO:0015074">
    <property type="term" value="P:DNA integration"/>
    <property type="evidence" value="ECO:0007669"/>
    <property type="project" value="UniProtKB-KW"/>
</dbReference>
<evidence type="ECO:0000259" key="21">
    <source>
        <dbReference type="PROSITE" id="PS50878"/>
    </source>
</evidence>
<dbReference type="Pfam" id="PF03732">
    <property type="entry name" value="Retrotrans_gag"/>
    <property type="match status" value="2"/>
</dbReference>
<feature type="compositionally biased region" description="Low complexity" evidence="18">
    <location>
        <begin position="1597"/>
        <end position="1622"/>
    </location>
</feature>
<feature type="domain" description="Reverse transcriptase" evidence="21">
    <location>
        <begin position="2155"/>
        <end position="2334"/>
    </location>
</feature>
<dbReference type="Gene3D" id="2.40.70.10">
    <property type="entry name" value="Acid Proteases"/>
    <property type="match status" value="2"/>
</dbReference>
<keyword evidence="17" id="KW-0175">Coiled coil</keyword>
<dbReference type="SUPFAM" id="SSF56672">
    <property type="entry name" value="DNA/RNA polymerases"/>
    <property type="match status" value="2"/>
</dbReference>
<keyword evidence="11" id="KW-0229">DNA integration</keyword>
<feature type="region of interest" description="Disordered" evidence="18">
    <location>
        <begin position="1597"/>
        <end position="1629"/>
    </location>
</feature>
<keyword evidence="13" id="KW-0239">DNA-directed DNA polymerase</keyword>
<keyword evidence="14" id="KW-0238">DNA-binding</keyword>
<keyword evidence="16" id="KW-0863">Zinc-finger</keyword>
<feature type="region of interest" description="Disordered" evidence="18">
    <location>
        <begin position="1536"/>
        <end position="1572"/>
    </location>
</feature>
<dbReference type="InterPro" id="IPR043128">
    <property type="entry name" value="Rev_trsase/Diguanyl_cyclase"/>
</dbReference>
<keyword evidence="15" id="KW-0233">DNA recombination</keyword>
<dbReference type="InterPro" id="IPR050951">
    <property type="entry name" value="Retrovirus_Pol_polyprotein"/>
</dbReference>
<dbReference type="SUPFAM" id="SSF54160">
    <property type="entry name" value="Chromo domain-like"/>
    <property type="match status" value="2"/>
</dbReference>
<dbReference type="CDD" id="cd01647">
    <property type="entry name" value="RT_LTR"/>
    <property type="match status" value="2"/>
</dbReference>
<dbReference type="CDD" id="cd00303">
    <property type="entry name" value="retropepsin_like"/>
    <property type="match status" value="2"/>
</dbReference>
<evidence type="ECO:0000256" key="18">
    <source>
        <dbReference type="SAM" id="MobiDB-lite"/>
    </source>
</evidence>
<feature type="domain" description="Chromo" evidence="19">
    <location>
        <begin position="1468"/>
        <end position="1520"/>
    </location>
</feature>
<dbReference type="InterPro" id="IPR016197">
    <property type="entry name" value="Chromo-like_dom_sf"/>
</dbReference>
<dbReference type="GO" id="GO:0003887">
    <property type="term" value="F:DNA-directed DNA polymerase activity"/>
    <property type="evidence" value="ECO:0007669"/>
    <property type="project" value="UniProtKB-KW"/>
</dbReference>
<dbReference type="CDD" id="cd09274">
    <property type="entry name" value="RNase_HI_RT_Ty3"/>
    <property type="match status" value="2"/>
</dbReference>
<keyword evidence="8" id="KW-0255">Endonuclease</keyword>
<dbReference type="Pfam" id="PF08284">
    <property type="entry name" value="RVP_2"/>
    <property type="match status" value="2"/>
</dbReference>
<dbReference type="InterPro" id="IPR012337">
    <property type="entry name" value="RNaseH-like_sf"/>
</dbReference>
<keyword evidence="4" id="KW-0548">Nucleotidyltransferase</keyword>
<dbReference type="InterPro" id="IPR021109">
    <property type="entry name" value="Peptidase_aspartic_dom_sf"/>
</dbReference>
<evidence type="ECO:0000259" key="22">
    <source>
        <dbReference type="PROSITE" id="PS50994"/>
    </source>
</evidence>
<keyword evidence="3" id="KW-0808">Transferase</keyword>
<dbReference type="GO" id="GO:0006310">
    <property type="term" value="P:DNA recombination"/>
    <property type="evidence" value="ECO:0007669"/>
    <property type="project" value="UniProtKB-KW"/>
</dbReference>
<dbReference type="PROSITE" id="PS50878">
    <property type="entry name" value="RT_POL"/>
    <property type="match status" value="2"/>
</dbReference>
<dbReference type="InterPro" id="IPR005162">
    <property type="entry name" value="Retrotrans_gag_dom"/>
</dbReference>
<dbReference type="PANTHER" id="PTHR37984:SF5">
    <property type="entry name" value="PROTEIN NYNRIN-LIKE"/>
    <property type="match status" value="1"/>
</dbReference>
<dbReference type="SUPFAM" id="SSF50630">
    <property type="entry name" value="Acid proteases"/>
    <property type="match status" value="2"/>
</dbReference>
<evidence type="ECO:0000256" key="2">
    <source>
        <dbReference type="ARBA" id="ARBA00022670"/>
    </source>
</evidence>
<dbReference type="EMBL" id="JARYMX010000006">
    <property type="protein sequence ID" value="KAJ9546079.1"/>
    <property type="molecule type" value="Genomic_DNA"/>
</dbReference>
<reference evidence="23" key="1">
    <citation type="submission" date="2023-03" db="EMBL/GenBank/DDBJ databases">
        <title>Chromosome-scale reference genome and RAD-based genetic map of yellow starthistle (Centaurea solstitialis) reveal putative structural variation and QTLs associated with invader traits.</title>
        <authorList>
            <person name="Reatini B."/>
            <person name="Cang F.A."/>
            <person name="Jiang Q."/>
            <person name="Mckibben M.T.W."/>
            <person name="Barker M.S."/>
            <person name="Rieseberg L.H."/>
            <person name="Dlugosch K.M."/>
        </authorList>
    </citation>
    <scope>NUCLEOTIDE SEQUENCE</scope>
    <source>
        <strain evidence="23">CAN-66</strain>
        <tissue evidence="23">Leaf</tissue>
    </source>
</reference>
<comment type="caution">
    <text evidence="23">The sequence shown here is derived from an EMBL/GenBank/DDBJ whole genome shotgun (WGS) entry which is preliminary data.</text>
</comment>
<feature type="coiled-coil region" evidence="17">
    <location>
        <begin position="1344"/>
        <end position="1371"/>
    </location>
</feature>
<feature type="coiled-coil region" evidence="17">
    <location>
        <begin position="2885"/>
        <end position="2912"/>
    </location>
</feature>
<dbReference type="GO" id="GO:0008270">
    <property type="term" value="F:zinc ion binding"/>
    <property type="evidence" value="ECO:0007669"/>
    <property type="project" value="UniProtKB-KW"/>
</dbReference>
<evidence type="ECO:0000256" key="9">
    <source>
        <dbReference type="ARBA" id="ARBA00022801"/>
    </source>
</evidence>
<dbReference type="EC" id="2.7.7.49" evidence="1"/>
<dbReference type="Gene3D" id="4.10.60.10">
    <property type="entry name" value="Zinc finger, CCHC-type"/>
    <property type="match status" value="2"/>
</dbReference>
<dbReference type="Pfam" id="PF00078">
    <property type="entry name" value="RVT_1"/>
    <property type="match status" value="2"/>
</dbReference>
<dbReference type="PROSITE" id="PS50994">
    <property type="entry name" value="INTEGRASE"/>
    <property type="match status" value="2"/>
</dbReference>
<dbReference type="InterPro" id="IPR056924">
    <property type="entry name" value="SH3_Tf2-1"/>
</dbReference>
<evidence type="ECO:0000256" key="1">
    <source>
        <dbReference type="ARBA" id="ARBA00012493"/>
    </source>
</evidence>
<dbReference type="FunFam" id="3.10.10.10:FF:000007">
    <property type="entry name" value="Retrovirus-related Pol polyprotein from transposon 17.6-like Protein"/>
    <property type="match status" value="2"/>
</dbReference>
<evidence type="ECO:0000256" key="10">
    <source>
        <dbReference type="ARBA" id="ARBA00022842"/>
    </source>
</evidence>
<dbReference type="Gene3D" id="3.10.10.10">
    <property type="entry name" value="HIV Type 1 Reverse Transcriptase, subunit A, domain 1"/>
    <property type="match status" value="2"/>
</dbReference>
<evidence type="ECO:0000313" key="24">
    <source>
        <dbReference type="Proteomes" id="UP001172457"/>
    </source>
</evidence>
<dbReference type="PANTHER" id="PTHR37984">
    <property type="entry name" value="PROTEIN CBG26694"/>
    <property type="match status" value="1"/>
</dbReference>
<evidence type="ECO:0000259" key="20">
    <source>
        <dbReference type="PROSITE" id="PS50158"/>
    </source>
</evidence>
<dbReference type="Gene3D" id="2.40.50.40">
    <property type="match status" value="1"/>
</dbReference>
<dbReference type="GO" id="GO:0003677">
    <property type="term" value="F:DNA binding"/>
    <property type="evidence" value="ECO:0007669"/>
    <property type="project" value="UniProtKB-KW"/>
</dbReference>
<dbReference type="PROSITE" id="PS50013">
    <property type="entry name" value="CHROMO_2"/>
    <property type="match status" value="1"/>
</dbReference>
<keyword evidence="5" id="KW-0540">Nuclease</keyword>
<evidence type="ECO:0000256" key="6">
    <source>
        <dbReference type="ARBA" id="ARBA00022723"/>
    </source>
</evidence>
<dbReference type="InterPro" id="IPR041373">
    <property type="entry name" value="RT_RNaseH"/>
</dbReference>
<evidence type="ECO:0000256" key="13">
    <source>
        <dbReference type="ARBA" id="ARBA00022932"/>
    </source>
</evidence>
<protein>
    <recommendedName>
        <fullName evidence="1">RNA-directed DNA polymerase</fullName>
        <ecNumber evidence="1">2.7.7.49</ecNumber>
    </recommendedName>
</protein>
<evidence type="ECO:0000259" key="19">
    <source>
        <dbReference type="PROSITE" id="PS50013"/>
    </source>
</evidence>
<feature type="region of interest" description="Disordered" evidence="18">
    <location>
        <begin position="259"/>
        <end position="318"/>
    </location>
</feature>
<evidence type="ECO:0000256" key="11">
    <source>
        <dbReference type="ARBA" id="ARBA00022908"/>
    </source>
</evidence>
<accession>A0AA38WDF1</accession>
<feature type="region of interest" description="Disordered" evidence="18">
    <location>
        <begin position="1897"/>
        <end position="1922"/>
    </location>
</feature>
<evidence type="ECO:0000256" key="3">
    <source>
        <dbReference type="ARBA" id="ARBA00022679"/>
    </source>
</evidence>
<keyword evidence="6" id="KW-0479">Metal-binding</keyword>
<feature type="domain" description="Reverse transcriptase" evidence="21">
    <location>
        <begin position="614"/>
        <end position="793"/>
    </location>
</feature>
<keyword evidence="24" id="KW-1185">Reference proteome</keyword>
<gene>
    <name evidence="23" type="ORF">OSB04_025786</name>
</gene>
<evidence type="ECO:0000256" key="4">
    <source>
        <dbReference type="ARBA" id="ARBA00022695"/>
    </source>
</evidence>
<evidence type="ECO:0000256" key="5">
    <source>
        <dbReference type="ARBA" id="ARBA00022722"/>
    </source>
</evidence>
<proteinExistence type="predicted"/>
<keyword evidence="7" id="KW-0064">Aspartyl protease</keyword>
<feature type="domain" description="CCHC-type" evidence="20">
    <location>
        <begin position="1884"/>
        <end position="1899"/>
    </location>
</feature>
<feature type="domain" description="Integrase catalytic" evidence="22">
    <location>
        <begin position="1150"/>
        <end position="1323"/>
    </location>
</feature>
<feature type="domain" description="Integrase catalytic" evidence="22">
    <location>
        <begin position="2691"/>
        <end position="2864"/>
    </location>
</feature>
<dbReference type="InterPro" id="IPR000953">
    <property type="entry name" value="Chromo/chromo_shadow_dom"/>
</dbReference>
<keyword evidence="16" id="KW-0862">Zinc</keyword>
<feature type="region of interest" description="Disordered" evidence="18">
    <location>
        <begin position="1"/>
        <end position="33"/>
    </location>
</feature>
<feature type="region of interest" description="Disordered" evidence="18">
    <location>
        <begin position="54"/>
        <end position="86"/>
    </location>
</feature>
<dbReference type="FunFam" id="3.30.70.270:FF:000020">
    <property type="entry name" value="Transposon Tf2-6 polyprotein-like Protein"/>
    <property type="match status" value="2"/>
</dbReference>
<evidence type="ECO:0000313" key="23">
    <source>
        <dbReference type="EMBL" id="KAJ9546079.1"/>
    </source>
</evidence>
<keyword evidence="12" id="KW-0695">RNA-directed DNA polymerase</keyword>
<keyword evidence="2" id="KW-0645">Protease</keyword>
<dbReference type="Gene3D" id="1.10.340.70">
    <property type="match status" value="2"/>
</dbReference>
<dbReference type="GO" id="GO:0004519">
    <property type="term" value="F:endonuclease activity"/>
    <property type="evidence" value="ECO:0007669"/>
    <property type="project" value="UniProtKB-KW"/>
</dbReference>
<evidence type="ECO:0000256" key="8">
    <source>
        <dbReference type="ARBA" id="ARBA00022759"/>
    </source>
</evidence>
<name>A0AA38WDF1_9ASTR</name>
<dbReference type="Gene3D" id="3.30.420.10">
    <property type="entry name" value="Ribonuclease H-like superfamily/Ribonuclease H"/>
    <property type="match status" value="4"/>
</dbReference>
<dbReference type="InterPro" id="IPR001878">
    <property type="entry name" value="Znf_CCHC"/>
</dbReference>
<dbReference type="GO" id="GO:0006508">
    <property type="term" value="P:proteolysis"/>
    <property type="evidence" value="ECO:0007669"/>
    <property type="project" value="UniProtKB-KW"/>
</dbReference>
<keyword evidence="9" id="KW-0378">Hydrolase</keyword>
<feature type="compositionally biased region" description="Low complexity" evidence="18">
    <location>
        <begin position="54"/>
        <end position="79"/>
    </location>
</feature>